<dbReference type="GO" id="GO:0003700">
    <property type="term" value="F:DNA-binding transcription factor activity"/>
    <property type="evidence" value="ECO:0007669"/>
    <property type="project" value="InterPro"/>
</dbReference>
<dbReference type="InterPro" id="IPR036390">
    <property type="entry name" value="WH_DNA-bd_sf"/>
</dbReference>
<dbReference type="PROSITE" id="PS50931">
    <property type="entry name" value="HTH_LYSR"/>
    <property type="match status" value="1"/>
</dbReference>
<dbReference type="SUPFAM" id="SSF46785">
    <property type="entry name" value="Winged helix' DNA-binding domain"/>
    <property type="match status" value="1"/>
</dbReference>
<dbReference type="Proteomes" id="UP000584824">
    <property type="component" value="Unassembled WGS sequence"/>
</dbReference>
<feature type="domain" description="HTH lysR-type" evidence="5">
    <location>
        <begin position="1"/>
        <end position="58"/>
    </location>
</feature>
<dbReference type="PANTHER" id="PTHR30579:SF3">
    <property type="entry name" value="TRANSCRIPTIONAL REGULATORY PROTEIN"/>
    <property type="match status" value="1"/>
</dbReference>
<dbReference type="Pfam" id="PF03466">
    <property type="entry name" value="LysR_substrate"/>
    <property type="match status" value="1"/>
</dbReference>
<accession>A0A7W6K240</accession>
<dbReference type="PANTHER" id="PTHR30579">
    <property type="entry name" value="TRANSCRIPTIONAL REGULATOR"/>
    <property type="match status" value="1"/>
</dbReference>
<dbReference type="Gene3D" id="1.10.10.10">
    <property type="entry name" value="Winged helix-like DNA-binding domain superfamily/Winged helix DNA-binding domain"/>
    <property type="match status" value="1"/>
</dbReference>
<evidence type="ECO:0000256" key="1">
    <source>
        <dbReference type="ARBA" id="ARBA00009437"/>
    </source>
</evidence>
<protein>
    <submittedName>
        <fullName evidence="6">DNA-binding transcriptional LysR family regulator</fullName>
    </submittedName>
</protein>
<dbReference type="EMBL" id="JACIDU010000008">
    <property type="protein sequence ID" value="MBB4103754.1"/>
    <property type="molecule type" value="Genomic_DNA"/>
</dbReference>
<dbReference type="AlphaFoldDB" id="A0A7W6K240"/>
<reference evidence="6 7" key="1">
    <citation type="submission" date="2020-08" db="EMBL/GenBank/DDBJ databases">
        <title>Genomic Encyclopedia of Type Strains, Phase IV (KMG-IV): sequencing the most valuable type-strain genomes for metagenomic binning, comparative biology and taxonomic classification.</title>
        <authorList>
            <person name="Goeker M."/>
        </authorList>
    </citation>
    <scope>NUCLEOTIDE SEQUENCE [LARGE SCALE GENOMIC DNA]</scope>
    <source>
        <strain evidence="6 7">DSM 26385</strain>
    </source>
</reference>
<evidence type="ECO:0000313" key="6">
    <source>
        <dbReference type="EMBL" id="MBB4103754.1"/>
    </source>
</evidence>
<dbReference type="Gene3D" id="3.40.190.290">
    <property type="match status" value="1"/>
</dbReference>
<evidence type="ECO:0000313" key="7">
    <source>
        <dbReference type="Proteomes" id="UP000584824"/>
    </source>
</evidence>
<organism evidence="6 7">
    <name type="scientific">Allorhizobium borbori</name>
    <dbReference type="NCBI Taxonomy" id="485907"/>
    <lineage>
        <taxon>Bacteria</taxon>
        <taxon>Pseudomonadati</taxon>
        <taxon>Pseudomonadota</taxon>
        <taxon>Alphaproteobacteria</taxon>
        <taxon>Hyphomicrobiales</taxon>
        <taxon>Rhizobiaceae</taxon>
        <taxon>Rhizobium/Agrobacterium group</taxon>
        <taxon>Allorhizobium</taxon>
    </lineage>
</organism>
<evidence type="ECO:0000256" key="3">
    <source>
        <dbReference type="ARBA" id="ARBA00023125"/>
    </source>
</evidence>
<keyword evidence="3 6" id="KW-0238">DNA-binding</keyword>
<sequence>MEWDDLKYFLELARTGTLTAAARRLQVQHSTVSRRITRLERIQGTPLFTRSLEGYHLNRAGQKLLVQAEEIEAAFARIGAGRDVPADPLSGLVRIGCTEGFASYLIGPWLTAFREAQPGITIDLLVKPRSAHLPRNEADIVINIDRPERGPYLISKLLDYRLGLFAAADYLSTRPSPQRLADLRDHQFISYVAEMEPAKDLPTCESVPNTSRPIIRSTSLTAQKAAVLSGCGIALLPNYVGDNESMLRAVLPDLVNFRKTYYMLMPEEARKVPRISTVWKSLKEAFRSRLSEN</sequence>
<dbReference type="RefSeq" id="WP_183792575.1">
    <property type="nucleotide sequence ID" value="NZ_JACIDU010000008.1"/>
</dbReference>
<dbReference type="InterPro" id="IPR005119">
    <property type="entry name" value="LysR_subst-bd"/>
</dbReference>
<dbReference type="InterPro" id="IPR050176">
    <property type="entry name" value="LTTR"/>
</dbReference>
<dbReference type="InterPro" id="IPR036388">
    <property type="entry name" value="WH-like_DNA-bd_sf"/>
</dbReference>
<proteinExistence type="inferred from homology"/>
<comment type="caution">
    <text evidence="6">The sequence shown here is derived from an EMBL/GenBank/DDBJ whole genome shotgun (WGS) entry which is preliminary data.</text>
</comment>
<evidence type="ECO:0000256" key="2">
    <source>
        <dbReference type="ARBA" id="ARBA00023015"/>
    </source>
</evidence>
<dbReference type="Pfam" id="PF00126">
    <property type="entry name" value="HTH_1"/>
    <property type="match status" value="1"/>
</dbReference>
<evidence type="ECO:0000259" key="5">
    <source>
        <dbReference type="PROSITE" id="PS50931"/>
    </source>
</evidence>
<keyword evidence="4" id="KW-0804">Transcription</keyword>
<name>A0A7W6K240_9HYPH</name>
<dbReference type="GO" id="GO:0003677">
    <property type="term" value="F:DNA binding"/>
    <property type="evidence" value="ECO:0007669"/>
    <property type="project" value="UniProtKB-KW"/>
</dbReference>
<keyword evidence="2" id="KW-0805">Transcription regulation</keyword>
<keyword evidence="7" id="KW-1185">Reference proteome</keyword>
<dbReference type="SUPFAM" id="SSF53850">
    <property type="entry name" value="Periplasmic binding protein-like II"/>
    <property type="match status" value="1"/>
</dbReference>
<dbReference type="InterPro" id="IPR000847">
    <property type="entry name" value="LysR_HTH_N"/>
</dbReference>
<comment type="similarity">
    <text evidence="1">Belongs to the LysR transcriptional regulatory family.</text>
</comment>
<evidence type="ECO:0000256" key="4">
    <source>
        <dbReference type="ARBA" id="ARBA00023163"/>
    </source>
</evidence>
<gene>
    <name evidence="6" type="ORF">GGQ66_002322</name>
</gene>